<feature type="transmembrane region" description="Helical" evidence="6">
    <location>
        <begin position="986"/>
        <end position="1010"/>
    </location>
</feature>
<dbReference type="EMBL" id="JANBTX010000010">
    <property type="protein sequence ID" value="KAJ2690566.1"/>
    <property type="molecule type" value="Genomic_DNA"/>
</dbReference>
<dbReference type="Proteomes" id="UP001151516">
    <property type="component" value="Unassembled WGS sequence"/>
</dbReference>
<evidence type="ECO:0000256" key="1">
    <source>
        <dbReference type="ARBA" id="ARBA00004141"/>
    </source>
</evidence>
<proteinExistence type="predicted"/>
<evidence type="ECO:0000256" key="4">
    <source>
        <dbReference type="ARBA" id="ARBA00023136"/>
    </source>
</evidence>
<feature type="compositionally biased region" description="Basic residues" evidence="5">
    <location>
        <begin position="786"/>
        <end position="802"/>
    </location>
</feature>
<keyword evidence="4 6" id="KW-0472">Membrane</keyword>
<feature type="transmembrane region" description="Helical" evidence="6">
    <location>
        <begin position="884"/>
        <end position="903"/>
    </location>
</feature>
<evidence type="ECO:0000313" key="8">
    <source>
        <dbReference type="EMBL" id="KAJ2690566.1"/>
    </source>
</evidence>
<feature type="transmembrane region" description="Helical" evidence="6">
    <location>
        <begin position="296"/>
        <end position="317"/>
    </location>
</feature>
<feature type="compositionally biased region" description="Polar residues" evidence="5">
    <location>
        <begin position="727"/>
        <end position="742"/>
    </location>
</feature>
<keyword evidence="9" id="KW-1185">Reference proteome</keyword>
<dbReference type="InterPro" id="IPR052430">
    <property type="entry name" value="IVT-Associated"/>
</dbReference>
<accession>A0A9W8L685</accession>
<comment type="caution">
    <text evidence="8">The sequence shown here is derived from an EMBL/GenBank/DDBJ whole genome shotgun (WGS) entry which is preliminary data.</text>
</comment>
<evidence type="ECO:0000313" key="9">
    <source>
        <dbReference type="Proteomes" id="UP001151516"/>
    </source>
</evidence>
<keyword evidence="2 6" id="KW-0812">Transmembrane</keyword>
<feature type="compositionally biased region" description="Basic residues" evidence="5">
    <location>
        <begin position="459"/>
        <end position="471"/>
    </location>
</feature>
<gene>
    <name evidence="8" type="ORF">IWW39_000660</name>
</gene>
<name>A0A9W8L685_9FUNG</name>
<keyword evidence="3 6" id="KW-1133">Transmembrane helix</keyword>
<evidence type="ECO:0000256" key="2">
    <source>
        <dbReference type="ARBA" id="ARBA00022692"/>
    </source>
</evidence>
<reference evidence="8" key="1">
    <citation type="submission" date="2022-07" db="EMBL/GenBank/DDBJ databases">
        <title>Phylogenomic reconstructions and comparative analyses of Kickxellomycotina fungi.</title>
        <authorList>
            <person name="Reynolds N.K."/>
            <person name="Stajich J.E."/>
            <person name="Barry K."/>
            <person name="Grigoriev I.V."/>
            <person name="Crous P."/>
            <person name="Smith M.E."/>
        </authorList>
    </citation>
    <scope>NUCLEOTIDE SEQUENCE</scope>
    <source>
        <strain evidence="8">CBS 109367</strain>
    </source>
</reference>
<dbReference type="InterPro" id="IPR018823">
    <property type="entry name" value="ArAE_2_N"/>
</dbReference>
<dbReference type="PANTHER" id="PTHR47804">
    <property type="entry name" value="60S RIBOSOMAL PROTEIN L19"/>
    <property type="match status" value="1"/>
</dbReference>
<dbReference type="PANTHER" id="PTHR47804:SF3">
    <property type="entry name" value="PROTEIN BRE4"/>
    <property type="match status" value="1"/>
</dbReference>
<sequence length="1275" mass="142618">MDERSNKVHVDHPVWAQRFQVTDSVASMVKELHVNTSMYGVVTGSAYKLLARHLRDAGISYSGVLFKDVNGNIVTYPNLTFLQLYLNVAAHTAEQVPVADIVPLPSLKTLKVLMKYPYNDDVLFRGNSDTLENLEIHLDKAAVSVLSGSPALERKYTSLKCLTIVDKFIKGDLHLVPDDSMILLTTALAHGGKTIGANLELQIQQLVLAGVVSIYVLLVQLIIFLLGRMSSIDFELAAKLVQAFSLAIFSFCVALVYAYTPRLALPMKINAVQVYLAMTSYPPTRRFTAATLPGMLYGQLIGAAISTLVNIFVLPSMSSRKLVGSFRALVLQMSECCEFFDSSTNTLGQKGQQSSEEALNMRLALRDKAESFGQVVGGSRYETTVERFSQLDYSRIFNAAAKLSGSFGTMCLPFEIDDNFYRQLEDQSTKVQHGRMASPSASMLSLRPSCGCDVKKATRRHHHNHHHHRRFHSDSKMHHTHGNRQPQTEQSLASLAEMHRRQEARAASLQQALGPIKAQLALHRQVLAILLDRTRDMEHGSPTQSLFHLTTYLFHVYAARRPEGLSLLGADSEDSDDVSIGEYVNSDDLRAGKLSARFREKLVQLSLARMAVAVEQHIELFEQAELECIQVIAPYDRTDSKLVHEQHVIVLSFVGALRENAVHLCSFLRTMHQINDKRPNRVQVWFPKLSWSWLYQGRADEEDDQDMEPETENWELENAFDMESDVESTSSLSATDLPSGNNSQSQAEEEPSSAICACSSTPSSDDDIVGQDTGETDTTSESPFRPPKHSGRHSHDHRHIRRHPDGESPPELKQLFGSRLDQQQDALANVMRHPAVQVVGKVVDWAKRPKTKYALKFTITIMVWAIWAYFGFSEAFFRRTNGSWGLTCIGAMFGITVGSTLIAGLTRVLGVSLSGAWAIVAWQASQSGETPYAAYFCCFVYFAASYYVIFFIPRLALAGPAMLISFTSVLFTAYRPDQVGQGSALGWRHVAVNVVAIVFAFVVSALFMPYKARTALRRRLAEVFRLNSLIIQAINYMHIARADFPTVHAKEQIRVDNHIARSRILISKCRGLLRPASREPSVHERFQAVAHRQLIDTLELQLEWLMYSFFTHSSHSTHTLSQVIRQILAMREDIIGAKTTFNSILASALYAKTRLPPYLPDIGTARHQFIYHMNPLLSEEYSQSLDVTYLSRWNVGILHVIASQTDLCFAVRAIVGSETDLWPEEVGFMLDCIEMAPLGQTAESANNNCSSLQAPLKGQWFNRLPKYYPLATPNS</sequence>
<feature type="region of interest" description="Disordered" evidence="5">
    <location>
        <begin position="459"/>
        <end position="489"/>
    </location>
</feature>
<feature type="transmembrane region" description="Helical" evidence="6">
    <location>
        <begin position="932"/>
        <end position="950"/>
    </location>
</feature>
<feature type="transmembrane region" description="Helical" evidence="6">
    <location>
        <begin position="853"/>
        <end position="872"/>
    </location>
</feature>
<feature type="transmembrane region" description="Helical" evidence="6">
    <location>
        <begin position="955"/>
        <end position="974"/>
    </location>
</feature>
<dbReference type="AlphaFoldDB" id="A0A9W8L685"/>
<feature type="region of interest" description="Disordered" evidence="5">
    <location>
        <begin position="722"/>
        <end position="811"/>
    </location>
</feature>
<evidence type="ECO:0000259" key="7">
    <source>
        <dbReference type="Pfam" id="PF10337"/>
    </source>
</evidence>
<organism evidence="8 9">
    <name type="scientific">Coemansia spiralis</name>
    <dbReference type="NCBI Taxonomy" id="417178"/>
    <lineage>
        <taxon>Eukaryota</taxon>
        <taxon>Fungi</taxon>
        <taxon>Fungi incertae sedis</taxon>
        <taxon>Zoopagomycota</taxon>
        <taxon>Kickxellomycotina</taxon>
        <taxon>Kickxellomycetes</taxon>
        <taxon>Kickxellales</taxon>
        <taxon>Kickxellaceae</taxon>
        <taxon>Coemansia</taxon>
    </lineage>
</organism>
<dbReference type="OrthoDB" id="68611at2759"/>
<evidence type="ECO:0000256" key="5">
    <source>
        <dbReference type="SAM" id="MobiDB-lite"/>
    </source>
</evidence>
<feature type="transmembrane region" description="Helical" evidence="6">
    <location>
        <begin position="238"/>
        <end position="259"/>
    </location>
</feature>
<dbReference type="GO" id="GO:0016020">
    <property type="term" value="C:membrane"/>
    <property type="evidence" value="ECO:0007669"/>
    <property type="project" value="UniProtKB-SubCell"/>
</dbReference>
<feature type="domain" description="Putative ER transporter 6TM N-terminal" evidence="7">
    <location>
        <begin position="236"/>
        <end position="404"/>
    </location>
</feature>
<dbReference type="Pfam" id="PF10337">
    <property type="entry name" value="ArAE_2_N"/>
    <property type="match status" value="1"/>
</dbReference>
<comment type="subcellular location">
    <subcellularLocation>
        <location evidence="1">Membrane</location>
        <topology evidence="1">Multi-pass membrane protein</topology>
    </subcellularLocation>
</comment>
<feature type="transmembrane region" description="Helical" evidence="6">
    <location>
        <begin position="206"/>
        <end position="226"/>
    </location>
</feature>
<evidence type="ECO:0000256" key="6">
    <source>
        <dbReference type="SAM" id="Phobius"/>
    </source>
</evidence>
<evidence type="ECO:0000256" key="3">
    <source>
        <dbReference type="ARBA" id="ARBA00022989"/>
    </source>
</evidence>
<protein>
    <recommendedName>
        <fullName evidence="7">Putative ER transporter 6TM N-terminal domain-containing protein</fullName>
    </recommendedName>
</protein>